<gene>
    <name evidence="1" type="ORF">L195_g022963</name>
</gene>
<name>A0A2K3N9L0_TRIPR</name>
<dbReference type="EMBL" id="ASHM01018040">
    <property type="protein sequence ID" value="PNX99694.1"/>
    <property type="molecule type" value="Genomic_DNA"/>
</dbReference>
<dbReference type="AlphaFoldDB" id="A0A2K3N9L0"/>
<dbReference type="Proteomes" id="UP000236291">
    <property type="component" value="Unassembled WGS sequence"/>
</dbReference>
<evidence type="ECO:0000313" key="2">
    <source>
        <dbReference type="Proteomes" id="UP000236291"/>
    </source>
</evidence>
<accession>A0A2K3N9L0</accession>
<comment type="caution">
    <text evidence="1">The sequence shown here is derived from an EMBL/GenBank/DDBJ whole genome shotgun (WGS) entry which is preliminary data.</text>
</comment>
<reference evidence="1 2" key="2">
    <citation type="journal article" date="2017" name="Front. Plant Sci.">
        <title>Gene Classification and Mining of Molecular Markers Useful in Red Clover (Trifolium pratense) Breeding.</title>
        <authorList>
            <person name="Istvanek J."/>
            <person name="Dluhosova J."/>
            <person name="Dluhos P."/>
            <person name="Patkova L."/>
            <person name="Nedelnik J."/>
            <person name="Repkova J."/>
        </authorList>
    </citation>
    <scope>NUCLEOTIDE SEQUENCE [LARGE SCALE GENOMIC DNA]</scope>
    <source>
        <strain evidence="2">cv. Tatra</strain>
        <tissue evidence="1">Young leaves</tissue>
    </source>
</reference>
<sequence length="40" mass="4372">MGLERVMGTLIPYPLWPNVYQGNDPDSCGGQFGVSFDPNV</sequence>
<feature type="non-terminal residue" evidence="1">
    <location>
        <position position="40"/>
    </location>
</feature>
<proteinExistence type="predicted"/>
<evidence type="ECO:0000313" key="1">
    <source>
        <dbReference type="EMBL" id="PNX99694.1"/>
    </source>
</evidence>
<protein>
    <submittedName>
        <fullName evidence="1">Uncharacterized protein</fullName>
    </submittedName>
</protein>
<reference evidence="1 2" key="1">
    <citation type="journal article" date="2014" name="Am. J. Bot.">
        <title>Genome assembly and annotation for red clover (Trifolium pratense; Fabaceae).</title>
        <authorList>
            <person name="Istvanek J."/>
            <person name="Jaros M."/>
            <person name="Krenek A."/>
            <person name="Repkova J."/>
        </authorList>
    </citation>
    <scope>NUCLEOTIDE SEQUENCE [LARGE SCALE GENOMIC DNA]</scope>
    <source>
        <strain evidence="2">cv. Tatra</strain>
        <tissue evidence="1">Young leaves</tissue>
    </source>
</reference>
<organism evidence="1 2">
    <name type="scientific">Trifolium pratense</name>
    <name type="common">Red clover</name>
    <dbReference type="NCBI Taxonomy" id="57577"/>
    <lineage>
        <taxon>Eukaryota</taxon>
        <taxon>Viridiplantae</taxon>
        <taxon>Streptophyta</taxon>
        <taxon>Embryophyta</taxon>
        <taxon>Tracheophyta</taxon>
        <taxon>Spermatophyta</taxon>
        <taxon>Magnoliopsida</taxon>
        <taxon>eudicotyledons</taxon>
        <taxon>Gunneridae</taxon>
        <taxon>Pentapetalae</taxon>
        <taxon>rosids</taxon>
        <taxon>fabids</taxon>
        <taxon>Fabales</taxon>
        <taxon>Fabaceae</taxon>
        <taxon>Papilionoideae</taxon>
        <taxon>50 kb inversion clade</taxon>
        <taxon>NPAAA clade</taxon>
        <taxon>Hologalegina</taxon>
        <taxon>IRL clade</taxon>
        <taxon>Trifolieae</taxon>
        <taxon>Trifolium</taxon>
    </lineage>
</organism>